<proteinExistence type="predicted"/>
<name>A0ABU1BUP4_9BURK</name>
<reference evidence="1 2" key="1">
    <citation type="submission" date="2023-08" db="EMBL/GenBank/DDBJ databases">
        <title>Oxalobacteraceae gen .nov., isolated from river sludge outside the plant.</title>
        <authorList>
            <person name="Zhao S.Y."/>
        </authorList>
    </citation>
    <scope>NUCLEOTIDE SEQUENCE [LARGE SCALE GENOMIC DNA]</scope>
    <source>
        <strain evidence="1 2">R-40</strain>
    </source>
</reference>
<evidence type="ECO:0000313" key="1">
    <source>
        <dbReference type="EMBL" id="MDQ9172171.1"/>
    </source>
</evidence>
<dbReference type="Proteomes" id="UP001225596">
    <property type="component" value="Unassembled WGS sequence"/>
</dbReference>
<accession>A0ABU1BUP4</accession>
<comment type="caution">
    <text evidence="1">The sequence shown here is derived from an EMBL/GenBank/DDBJ whole genome shotgun (WGS) entry which is preliminary data.</text>
</comment>
<protein>
    <recommendedName>
        <fullName evidence="3">Zinc-or iron-chelating protein</fullName>
    </recommendedName>
</protein>
<organism evidence="1 2">
    <name type="scientific">Keguizhuia sedimenti</name>
    <dbReference type="NCBI Taxonomy" id="3064264"/>
    <lineage>
        <taxon>Bacteria</taxon>
        <taxon>Pseudomonadati</taxon>
        <taxon>Pseudomonadota</taxon>
        <taxon>Betaproteobacteria</taxon>
        <taxon>Burkholderiales</taxon>
        <taxon>Oxalobacteraceae</taxon>
        <taxon>Keguizhuia</taxon>
    </lineage>
</organism>
<gene>
    <name evidence="1" type="ORF">Q8A64_17295</name>
</gene>
<evidence type="ECO:0000313" key="2">
    <source>
        <dbReference type="Proteomes" id="UP001225596"/>
    </source>
</evidence>
<sequence>MEPDTPCHFVRHGGCSIYEERPEEPCRRFECAWKETTSPFPEAFRPDRVGIIILRIKWRNRNAYRLVSAGHDLSLEVLAWMRAWSQHTGYPFFYEEAGETLGYGPKAFLDDMQQRQARGEPLW</sequence>
<dbReference type="RefSeq" id="WP_338438211.1">
    <property type="nucleotide sequence ID" value="NZ_JAUYVH010000017.1"/>
</dbReference>
<keyword evidence="2" id="KW-1185">Reference proteome</keyword>
<dbReference type="EMBL" id="JAUYVH010000017">
    <property type="protein sequence ID" value="MDQ9172171.1"/>
    <property type="molecule type" value="Genomic_DNA"/>
</dbReference>
<evidence type="ECO:0008006" key="3">
    <source>
        <dbReference type="Google" id="ProtNLM"/>
    </source>
</evidence>